<dbReference type="EMBL" id="AWTC01000006">
    <property type="protein sequence ID" value="EST12110.1"/>
    <property type="molecule type" value="Genomic_DNA"/>
</dbReference>
<dbReference type="SUPFAM" id="SSF55729">
    <property type="entry name" value="Acyl-CoA N-acyltransferases (Nat)"/>
    <property type="match status" value="1"/>
</dbReference>
<keyword evidence="3" id="KW-1185">Reference proteome</keyword>
<dbReference type="Pfam" id="PF00583">
    <property type="entry name" value="Acetyltransf_1"/>
    <property type="match status" value="1"/>
</dbReference>
<evidence type="ECO:0000313" key="2">
    <source>
        <dbReference type="EMBL" id="EST12110.1"/>
    </source>
</evidence>
<evidence type="ECO:0000259" key="1">
    <source>
        <dbReference type="PROSITE" id="PS51186"/>
    </source>
</evidence>
<dbReference type="AlphaFoldDB" id="V6IXQ6"/>
<evidence type="ECO:0000313" key="3">
    <source>
        <dbReference type="Proteomes" id="UP000018296"/>
    </source>
</evidence>
<dbReference type="PATRIC" id="fig|1395513.3.peg.1712"/>
<accession>V6IXQ6</accession>
<organism evidence="2 3">
    <name type="scientific">Sporolactobacillus laevolacticus DSM 442</name>
    <dbReference type="NCBI Taxonomy" id="1395513"/>
    <lineage>
        <taxon>Bacteria</taxon>
        <taxon>Bacillati</taxon>
        <taxon>Bacillota</taxon>
        <taxon>Bacilli</taxon>
        <taxon>Bacillales</taxon>
        <taxon>Sporolactobacillaceae</taxon>
        <taxon>Sporolactobacillus</taxon>
    </lineage>
</organism>
<protein>
    <submittedName>
        <fullName evidence="2">N-acetyltransferase</fullName>
    </submittedName>
</protein>
<sequence>MSCIRELTTVAEWKAAFLVMQQLRTSLDEETYLELVEHAYKNEGYHLFAVFEQNEIVSVTGFMPMTTLYNGPSVWVCDLVTDEQHRSKGFGKQLLTFVEEWAADHGYTIVSLSSGLQRKDAHRFYHDKMNFDCSSYVFKKAVDR</sequence>
<dbReference type="GO" id="GO:0016747">
    <property type="term" value="F:acyltransferase activity, transferring groups other than amino-acyl groups"/>
    <property type="evidence" value="ECO:0007669"/>
    <property type="project" value="InterPro"/>
</dbReference>
<dbReference type="Proteomes" id="UP000018296">
    <property type="component" value="Unassembled WGS sequence"/>
</dbReference>
<proteinExistence type="predicted"/>
<dbReference type="InterPro" id="IPR016181">
    <property type="entry name" value="Acyl_CoA_acyltransferase"/>
</dbReference>
<name>V6IXQ6_9BACL</name>
<reference evidence="2 3" key="1">
    <citation type="journal article" date="2013" name="Genome Announc.">
        <title>Genome Sequence of Sporolactobacillus laevolacticus DSM442, an Efficient Polymer-Grade D-Lactate Producer from Agricultural Waste Cottonseed as a Nitrogen Source.</title>
        <authorList>
            <person name="Wang H."/>
            <person name="Wang L."/>
            <person name="Ju J."/>
            <person name="Yu B."/>
            <person name="Ma Y."/>
        </authorList>
    </citation>
    <scope>NUCLEOTIDE SEQUENCE [LARGE SCALE GENOMIC DNA]</scope>
    <source>
        <strain evidence="2 3">DSM 442</strain>
    </source>
</reference>
<dbReference type="OrthoDB" id="9805924at2"/>
<dbReference type="InterPro" id="IPR000182">
    <property type="entry name" value="GNAT_dom"/>
</dbReference>
<feature type="domain" description="N-acetyltransferase" evidence="1">
    <location>
        <begin position="2"/>
        <end position="144"/>
    </location>
</feature>
<keyword evidence="2" id="KW-0808">Transferase</keyword>
<dbReference type="eggNOG" id="COG0454">
    <property type="taxonomic scope" value="Bacteria"/>
</dbReference>
<dbReference type="Gene3D" id="3.40.630.30">
    <property type="match status" value="1"/>
</dbReference>
<gene>
    <name evidence="2" type="ORF">P343_08450</name>
</gene>
<comment type="caution">
    <text evidence="2">The sequence shown here is derived from an EMBL/GenBank/DDBJ whole genome shotgun (WGS) entry which is preliminary data.</text>
</comment>
<dbReference type="RefSeq" id="WP_023509953.1">
    <property type="nucleotide sequence ID" value="NZ_AWTC01000006.1"/>
</dbReference>
<dbReference type="STRING" id="1395513.P343_08450"/>
<dbReference type="CDD" id="cd04301">
    <property type="entry name" value="NAT_SF"/>
    <property type="match status" value="1"/>
</dbReference>
<dbReference type="PROSITE" id="PS51186">
    <property type="entry name" value="GNAT"/>
    <property type="match status" value="1"/>
</dbReference>